<sequence length="946" mass="106971">MQLLCTCWTNDSNVFLENQDFNDRVDDSSSQRTVTNESLCPGTIEMTTDAILTTLQLVENILPSPAGAAVSVAIRLIEMCQDLNNVSEQMDELRKYIETLSLLRLRGLLGENPPEEIPRPVKEDIEQLESDLCAIKPALDKISRRNRLVNILLKNSNARVIDRCSKRLKSAFDSFQLTRQIKDAMILERLQYNAELTCAMLRNIPTNMDETKKDMNEIRKQVQNFNTNFRQEFKPTLRRPHFPRLSSTFLGREKLVKRLVARFTTPHNSEKALVALLGPGGMGKTSVGLAVMEDHSVRKRFGDNQFWVPCEKAESVSLLLDTLYESLRINRQSGKTLDDILEELEPPSDHTDSQPFRIILLDNFETPWNLKSEEREGVKKILLSLMRVSRVSILITMRASQPPTEEWKEECIMPLEPKASAKLYKSIFPKGNYQGLLDLLSAIGYCPLVITLVARYAQSNSATPAELLDVWRREGTDFLGGEQEDQINRSIRLSVDSPPMEQNPHSLRLLAFLALFPGGVPAVCLEEWLPPSIDRLKTLSALSTAALIEQRDGMVMVIPVIRSYVLHTGRIPTETLKEVREHVRQLCCSLLARHESSPGDPSYLRDKAFISSQETNFQSILLDATSGTDVDFSPKVFKALLALCWHQIWTRPRLELIEHTLSLSKRADNKQYTAQSLACYGEMCIVLARLKDAIEHLTQAHDEFINLGDQFAAANCSIRLLEARMHHSPSFEDDLSLVRRAKLEYGTDGEALCFLYEGKVYWQKGDRDVDALCALNSASQGLKKSEKRFESAHCSYFLSRTYHRRGDLEEALRFAQEAVNLYLQCGYGEYVGRGLIHLSNVLEDRGNYNGALRKASEALDVWSSLGSTFGVAQALHRCGSVLLKMDNLVAAHDLLSRALVEYNWDDQDGYARTIFTTRCEGLLDLARRRLEGRDAPEEHPSDSAIA</sequence>
<dbReference type="Gene3D" id="1.20.930.20">
    <property type="entry name" value="Adaptor protein Cbl, N-terminal domain"/>
    <property type="match status" value="1"/>
</dbReference>
<dbReference type="Proteomes" id="UP001498398">
    <property type="component" value="Unassembled WGS sequence"/>
</dbReference>
<evidence type="ECO:0000259" key="1">
    <source>
        <dbReference type="Pfam" id="PF20703"/>
    </source>
</evidence>
<dbReference type="InterPro" id="IPR011990">
    <property type="entry name" value="TPR-like_helical_dom_sf"/>
</dbReference>
<evidence type="ECO:0000313" key="2">
    <source>
        <dbReference type="EMBL" id="KAK7465363.1"/>
    </source>
</evidence>
<dbReference type="CDD" id="cd21037">
    <property type="entry name" value="MLKL_NTD"/>
    <property type="match status" value="1"/>
</dbReference>
<name>A0ABR1JSI5_9AGAR</name>
<dbReference type="InterPro" id="IPR049052">
    <property type="entry name" value="nSTAND1"/>
</dbReference>
<dbReference type="SUPFAM" id="SSF48452">
    <property type="entry name" value="TPR-like"/>
    <property type="match status" value="1"/>
</dbReference>
<dbReference type="InterPro" id="IPR027417">
    <property type="entry name" value="P-loop_NTPase"/>
</dbReference>
<dbReference type="Gene3D" id="1.25.40.10">
    <property type="entry name" value="Tetratricopeptide repeat domain"/>
    <property type="match status" value="1"/>
</dbReference>
<dbReference type="InterPro" id="IPR059179">
    <property type="entry name" value="MLKL-like_MCAfunc"/>
</dbReference>
<organism evidence="2 3">
    <name type="scientific">Marasmiellus scandens</name>
    <dbReference type="NCBI Taxonomy" id="2682957"/>
    <lineage>
        <taxon>Eukaryota</taxon>
        <taxon>Fungi</taxon>
        <taxon>Dikarya</taxon>
        <taxon>Basidiomycota</taxon>
        <taxon>Agaricomycotina</taxon>
        <taxon>Agaricomycetes</taxon>
        <taxon>Agaricomycetidae</taxon>
        <taxon>Agaricales</taxon>
        <taxon>Marasmiineae</taxon>
        <taxon>Omphalotaceae</taxon>
        <taxon>Marasmiellus</taxon>
    </lineage>
</organism>
<accession>A0ABR1JSI5</accession>
<comment type="caution">
    <text evidence="2">The sequence shown here is derived from an EMBL/GenBank/DDBJ whole genome shotgun (WGS) entry which is preliminary data.</text>
</comment>
<proteinExistence type="predicted"/>
<dbReference type="EMBL" id="JBANRG010000006">
    <property type="protein sequence ID" value="KAK7465363.1"/>
    <property type="molecule type" value="Genomic_DNA"/>
</dbReference>
<dbReference type="SUPFAM" id="SSF52540">
    <property type="entry name" value="P-loop containing nucleoside triphosphate hydrolases"/>
    <property type="match status" value="1"/>
</dbReference>
<dbReference type="PANTHER" id="PTHR47691:SF3">
    <property type="entry name" value="HTH-TYPE TRANSCRIPTIONAL REGULATOR RV0890C-RELATED"/>
    <property type="match status" value="1"/>
</dbReference>
<gene>
    <name evidence="2" type="ORF">VKT23_005341</name>
</gene>
<evidence type="ECO:0000313" key="3">
    <source>
        <dbReference type="Proteomes" id="UP001498398"/>
    </source>
</evidence>
<dbReference type="Pfam" id="PF20703">
    <property type="entry name" value="nSTAND1"/>
    <property type="match status" value="1"/>
</dbReference>
<dbReference type="InterPro" id="IPR036537">
    <property type="entry name" value="Adaptor_Cbl_N_dom_sf"/>
</dbReference>
<keyword evidence="3" id="KW-1185">Reference proteome</keyword>
<dbReference type="PANTHER" id="PTHR47691">
    <property type="entry name" value="REGULATOR-RELATED"/>
    <property type="match status" value="1"/>
</dbReference>
<reference evidence="2 3" key="1">
    <citation type="submission" date="2024-01" db="EMBL/GenBank/DDBJ databases">
        <title>A draft genome for the cacao thread blight pathogen Marasmiellus scandens.</title>
        <authorList>
            <person name="Baruah I.K."/>
            <person name="Leung J."/>
            <person name="Bukari Y."/>
            <person name="Amoako-Attah I."/>
            <person name="Meinhardt L.W."/>
            <person name="Bailey B.A."/>
            <person name="Cohen S.P."/>
        </authorList>
    </citation>
    <scope>NUCLEOTIDE SEQUENCE [LARGE SCALE GENOMIC DNA]</scope>
    <source>
        <strain evidence="2 3">GH-19</strain>
    </source>
</reference>
<dbReference type="Gene3D" id="3.40.50.300">
    <property type="entry name" value="P-loop containing nucleotide triphosphate hydrolases"/>
    <property type="match status" value="1"/>
</dbReference>
<feature type="domain" description="Novel STAND NTPase 1" evidence="1">
    <location>
        <begin position="246"/>
        <end position="399"/>
    </location>
</feature>
<protein>
    <recommendedName>
        <fullName evidence="1">Novel STAND NTPase 1 domain-containing protein</fullName>
    </recommendedName>
</protein>